<dbReference type="InterPro" id="IPR015422">
    <property type="entry name" value="PyrdxlP-dep_Trfase_small"/>
</dbReference>
<dbReference type="PANTHER" id="PTHR43586:SF21">
    <property type="entry name" value="PYRIDOXAL PHOSPHATE (PLP)-DEPENDENT ASPARTATE AMINOTRANSFERASE SUPERFAMILY"/>
    <property type="match status" value="1"/>
</dbReference>
<evidence type="ECO:0000259" key="1">
    <source>
        <dbReference type="Pfam" id="PF00266"/>
    </source>
</evidence>
<dbReference type="InterPro" id="IPR015421">
    <property type="entry name" value="PyrdxlP-dep_Trfase_major"/>
</dbReference>
<sequence length="399" mass="41633">MAFDVARVRGLIPALGDGWVHLDATGGMHVPEQVASATLQAVRAPVSVPGGVFPASLHAEEIEDAARAAVADLVAGDPRGVVLGPNTAVLLHRLAEAVSETWVLGDEVVVSRLDDVANVAPWLRSAQRKGVGVRWAEIDIETCELPDWQFDELLDGSARVVALTAASAQVGTRPEIAKIAARTQERGVLLVVDAHAAAPYGPLDIAALGADVVAVDAAAWGGPQVGALVFRTPALLDRLASCSLEPSAHGPRRLEIGPHSGPQLAALVASIEHLAELDETAGGTRRERLLASMAEVKAYQASLLATLLVELRTRTGAIVLGDPMRRIPMLSFTHTSVKAPDVVEHLAERGICAFADPGDHGVLAHLGSAEVGGVVRIGLAHYTNVTEVEALVSAVAELN</sequence>
<dbReference type="Gene3D" id="3.40.640.10">
    <property type="entry name" value="Type I PLP-dependent aspartate aminotransferase-like (Major domain)"/>
    <property type="match status" value="1"/>
</dbReference>
<dbReference type="EMBL" id="JAAXKZ010000001">
    <property type="protein sequence ID" value="NMH90118.1"/>
    <property type="molecule type" value="Genomic_DNA"/>
</dbReference>
<organism evidence="2 3">
    <name type="scientific">Pseudonocardia bannensis</name>
    <dbReference type="NCBI Taxonomy" id="630973"/>
    <lineage>
        <taxon>Bacteria</taxon>
        <taxon>Bacillati</taxon>
        <taxon>Actinomycetota</taxon>
        <taxon>Actinomycetes</taxon>
        <taxon>Pseudonocardiales</taxon>
        <taxon>Pseudonocardiaceae</taxon>
        <taxon>Pseudonocardia</taxon>
    </lineage>
</organism>
<protein>
    <submittedName>
        <fullName evidence="2">Aminotransferase class V-fold PLP-dependent enzyme</fullName>
    </submittedName>
</protein>
<dbReference type="InterPro" id="IPR000192">
    <property type="entry name" value="Aminotrans_V_dom"/>
</dbReference>
<dbReference type="SUPFAM" id="SSF53383">
    <property type="entry name" value="PLP-dependent transferases"/>
    <property type="match status" value="1"/>
</dbReference>
<feature type="domain" description="Aminotransferase class V" evidence="1">
    <location>
        <begin position="21"/>
        <end position="391"/>
    </location>
</feature>
<dbReference type="Pfam" id="PF00266">
    <property type="entry name" value="Aminotran_5"/>
    <property type="match status" value="1"/>
</dbReference>
<dbReference type="Proteomes" id="UP000586918">
    <property type="component" value="Unassembled WGS sequence"/>
</dbReference>
<dbReference type="InterPro" id="IPR015424">
    <property type="entry name" value="PyrdxlP-dep_Trfase"/>
</dbReference>
<comment type="caution">
    <text evidence="2">The sequence shown here is derived from an EMBL/GenBank/DDBJ whole genome shotgun (WGS) entry which is preliminary data.</text>
</comment>
<name>A0A848DBW3_9PSEU</name>
<accession>A0A848DBW3</accession>
<keyword evidence="3" id="KW-1185">Reference proteome</keyword>
<dbReference type="PANTHER" id="PTHR43586">
    <property type="entry name" value="CYSTEINE DESULFURASE"/>
    <property type="match status" value="1"/>
</dbReference>
<dbReference type="RefSeq" id="WP_169409605.1">
    <property type="nucleotide sequence ID" value="NZ_JAAXKZ010000001.1"/>
</dbReference>
<reference evidence="2 3" key="1">
    <citation type="submission" date="2020-04" db="EMBL/GenBank/DDBJ databases">
        <authorList>
            <person name="Klaysubun C."/>
            <person name="Duangmal K."/>
            <person name="Lipun K."/>
        </authorList>
    </citation>
    <scope>NUCLEOTIDE SEQUENCE [LARGE SCALE GENOMIC DNA]</scope>
    <source>
        <strain evidence="2 3">DSM 45300</strain>
    </source>
</reference>
<evidence type="ECO:0000313" key="2">
    <source>
        <dbReference type="EMBL" id="NMH90118.1"/>
    </source>
</evidence>
<keyword evidence="2" id="KW-0032">Aminotransferase</keyword>
<proteinExistence type="predicted"/>
<gene>
    <name evidence="2" type="ORF">HF519_00600</name>
</gene>
<evidence type="ECO:0000313" key="3">
    <source>
        <dbReference type="Proteomes" id="UP000586918"/>
    </source>
</evidence>
<keyword evidence="2" id="KW-0808">Transferase</keyword>
<dbReference type="Gene3D" id="3.90.1150.10">
    <property type="entry name" value="Aspartate Aminotransferase, domain 1"/>
    <property type="match status" value="1"/>
</dbReference>
<dbReference type="AlphaFoldDB" id="A0A848DBW3"/>
<dbReference type="GO" id="GO:0008483">
    <property type="term" value="F:transaminase activity"/>
    <property type="evidence" value="ECO:0007669"/>
    <property type="project" value="UniProtKB-KW"/>
</dbReference>